<dbReference type="SUPFAM" id="SSF52047">
    <property type="entry name" value="RNI-like"/>
    <property type="match status" value="1"/>
</dbReference>
<name>A0A9P5PJ12_9AGAR</name>
<accession>A0A9P5PJ12</accession>
<protein>
    <recommendedName>
        <fullName evidence="3">F-box domain-containing protein</fullName>
    </recommendedName>
</protein>
<sequence>MGIRSLVKSSIFTSKHIHTPIETFYAPIWKIPNELMLLVFQKLCYDYDDKTILVKGQPNCAWPLLLSAVCSNWRRIMLDNPTLWSIISVTFTKTSKMSKGCTIFLERSKTAPLIIYLRLPSSLPSGKTIRHPAFQALVNEAPRWKTLYLRGDFGILRINHPMCIVASLPKLETLFLVNSESTETVSNFQLVPMPNLHKVFIPALRAPIDLQSNFPWTQLTSLRLQGLHDVPSLVKLCPNLIDLALILDCRLGEAFPQPPMAIRHKRVQSLSLWLEKDPSSCYVEEPNMLKVMKKVLDMLEFPSLVSLIVRCYQMPPLISHCIAGLAIVDRFIQRSSCTLRKFSIHNIYVFDCLDIFTTILHHNPSIRHLIMHFDSSRSRVAQDIVDLLRPTRSSASPLSAHALQAPPTLLPKLQQVNVFTWKKNCNELQMEEIFHY</sequence>
<evidence type="ECO:0000313" key="1">
    <source>
        <dbReference type="EMBL" id="KAF9064763.1"/>
    </source>
</evidence>
<dbReference type="Proteomes" id="UP000772434">
    <property type="component" value="Unassembled WGS sequence"/>
</dbReference>
<evidence type="ECO:0000313" key="2">
    <source>
        <dbReference type="Proteomes" id="UP000772434"/>
    </source>
</evidence>
<dbReference type="EMBL" id="JADNRY010000116">
    <property type="protein sequence ID" value="KAF9064763.1"/>
    <property type="molecule type" value="Genomic_DNA"/>
</dbReference>
<organism evidence="1 2">
    <name type="scientific">Rhodocollybia butyracea</name>
    <dbReference type="NCBI Taxonomy" id="206335"/>
    <lineage>
        <taxon>Eukaryota</taxon>
        <taxon>Fungi</taxon>
        <taxon>Dikarya</taxon>
        <taxon>Basidiomycota</taxon>
        <taxon>Agaricomycotina</taxon>
        <taxon>Agaricomycetes</taxon>
        <taxon>Agaricomycetidae</taxon>
        <taxon>Agaricales</taxon>
        <taxon>Marasmiineae</taxon>
        <taxon>Omphalotaceae</taxon>
        <taxon>Rhodocollybia</taxon>
    </lineage>
</organism>
<proteinExistence type="predicted"/>
<evidence type="ECO:0008006" key="3">
    <source>
        <dbReference type="Google" id="ProtNLM"/>
    </source>
</evidence>
<dbReference type="InterPro" id="IPR032675">
    <property type="entry name" value="LRR_dom_sf"/>
</dbReference>
<keyword evidence="2" id="KW-1185">Reference proteome</keyword>
<comment type="caution">
    <text evidence="1">The sequence shown here is derived from an EMBL/GenBank/DDBJ whole genome shotgun (WGS) entry which is preliminary data.</text>
</comment>
<dbReference type="AlphaFoldDB" id="A0A9P5PJ12"/>
<dbReference type="OrthoDB" id="2269034at2759"/>
<gene>
    <name evidence="1" type="ORF">BDP27DRAFT_1425525</name>
</gene>
<dbReference type="Gene3D" id="3.80.10.10">
    <property type="entry name" value="Ribonuclease Inhibitor"/>
    <property type="match status" value="1"/>
</dbReference>
<reference evidence="1" key="1">
    <citation type="submission" date="2020-11" db="EMBL/GenBank/DDBJ databases">
        <authorList>
            <consortium name="DOE Joint Genome Institute"/>
            <person name="Ahrendt S."/>
            <person name="Riley R."/>
            <person name="Andreopoulos W."/>
            <person name="Labutti K."/>
            <person name="Pangilinan J."/>
            <person name="Ruiz-Duenas F.J."/>
            <person name="Barrasa J.M."/>
            <person name="Sanchez-Garcia M."/>
            <person name="Camarero S."/>
            <person name="Miyauchi S."/>
            <person name="Serrano A."/>
            <person name="Linde D."/>
            <person name="Babiker R."/>
            <person name="Drula E."/>
            <person name="Ayuso-Fernandez I."/>
            <person name="Pacheco R."/>
            <person name="Padilla G."/>
            <person name="Ferreira P."/>
            <person name="Barriuso J."/>
            <person name="Kellner H."/>
            <person name="Castanera R."/>
            <person name="Alfaro M."/>
            <person name="Ramirez L."/>
            <person name="Pisabarro A.G."/>
            <person name="Kuo A."/>
            <person name="Tritt A."/>
            <person name="Lipzen A."/>
            <person name="He G."/>
            <person name="Yan M."/>
            <person name="Ng V."/>
            <person name="Cullen D."/>
            <person name="Martin F."/>
            <person name="Rosso M.-N."/>
            <person name="Henrissat B."/>
            <person name="Hibbett D."/>
            <person name="Martinez A.T."/>
            <person name="Grigoriev I.V."/>
        </authorList>
    </citation>
    <scope>NUCLEOTIDE SEQUENCE</scope>
    <source>
        <strain evidence="1">AH 40177</strain>
    </source>
</reference>